<comment type="function">
    <text evidence="1">Catalyzes the cleavage of beta-carotene at its central double bond (15,15') to yield two molecules of all-trans-retinal.</text>
</comment>
<comment type="catalytic activity">
    <reaction evidence="1">
        <text>all-trans-beta-carotene + O2 = 2 all-trans-retinal</text>
        <dbReference type="Rhea" id="RHEA:32887"/>
        <dbReference type="ChEBI" id="CHEBI:15379"/>
        <dbReference type="ChEBI" id="CHEBI:17579"/>
        <dbReference type="ChEBI" id="CHEBI:17898"/>
        <dbReference type="EC" id="1.13.11.63"/>
    </reaction>
</comment>
<dbReference type="GO" id="GO:0010436">
    <property type="term" value="F:carotenoid dioxygenase activity"/>
    <property type="evidence" value="ECO:0007669"/>
    <property type="project" value="UniProtKB-UniRule"/>
</dbReference>
<keyword evidence="3" id="KW-1185">Reference proteome</keyword>
<dbReference type="Pfam" id="PF15461">
    <property type="entry name" value="BCD"/>
    <property type="match status" value="1"/>
</dbReference>
<keyword evidence="1" id="KW-0479">Metal-binding</keyword>
<feature type="transmembrane region" description="Helical" evidence="1">
    <location>
        <begin position="70"/>
        <end position="103"/>
    </location>
</feature>
<feature type="transmembrane region" description="Helical" evidence="1">
    <location>
        <begin position="236"/>
        <end position="260"/>
    </location>
</feature>
<name>A0A9X2L7X6_9PROT</name>
<comment type="similarity">
    <text evidence="1">Belongs to the Brp/Blh beta-carotene diooxygenase family.</text>
</comment>
<keyword evidence="1" id="KW-0560">Oxidoreductase</keyword>
<dbReference type="HAMAP" id="MF_02093">
    <property type="entry name" value="Beta_carotene_diox"/>
    <property type="match status" value="1"/>
</dbReference>
<keyword evidence="1" id="KW-0472">Membrane</keyword>
<dbReference type="Proteomes" id="UP001142610">
    <property type="component" value="Unassembled WGS sequence"/>
</dbReference>
<dbReference type="RefSeq" id="WP_256618482.1">
    <property type="nucleotide sequence ID" value="NZ_JANIBC010000002.1"/>
</dbReference>
<accession>A0A9X2L7X6</accession>
<keyword evidence="1" id="KW-0812">Transmembrane</keyword>
<evidence type="ECO:0000313" key="2">
    <source>
        <dbReference type="EMBL" id="MCQ8184633.1"/>
    </source>
</evidence>
<keyword evidence="1" id="KW-0223">Dioxygenase</keyword>
<dbReference type="EMBL" id="JANIBC010000002">
    <property type="protein sequence ID" value="MCQ8184633.1"/>
    <property type="molecule type" value="Genomic_DNA"/>
</dbReference>
<dbReference type="GO" id="GO:0005506">
    <property type="term" value="F:iron ion binding"/>
    <property type="evidence" value="ECO:0007669"/>
    <property type="project" value="UniProtKB-UniRule"/>
</dbReference>
<comment type="caution">
    <text evidence="1">Lacks conserved residue(s) required for the propagation of feature annotation.</text>
</comment>
<dbReference type="InterPro" id="IPR022270">
    <property type="entry name" value="Blh_diox"/>
</dbReference>
<comment type="cofactor">
    <cofactor evidence="1">
        <name>Fe(2+)</name>
        <dbReference type="ChEBI" id="CHEBI:29033"/>
    </cofactor>
</comment>
<gene>
    <name evidence="2" type="ORF">NOG11_04460</name>
</gene>
<keyword evidence="1" id="KW-0408">Iron</keyword>
<evidence type="ECO:0000256" key="1">
    <source>
        <dbReference type="HAMAP-Rule" id="MF_02093"/>
    </source>
</evidence>
<keyword evidence="1" id="KW-1133">Transmembrane helix</keyword>
<dbReference type="GO" id="GO:0003834">
    <property type="term" value="F:beta-carotene 15,15'-dioxygenase activity"/>
    <property type="evidence" value="ECO:0007669"/>
    <property type="project" value="UniProtKB-EC"/>
</dbReference>
<feature type="transmembrane region" description="Helical" evidence="1">
    <location>
        <begin position="160"/>
        <end position="183"/>
    </location>
</feature>
<sequence length="310" mass="32245">MALLPRLPSPGFALLALAGAGAALTALPSSWTLAAAFLLIGVIGLPHGASDTALAAPRWRAAFGKAGLALFLAAYLGAALAAYLFWVSFPLAGLAAFLVLSAYHFGHDDLPPPLRGKSALGSPEGWLRGTMVLGGPAIFYRPEVQAIFEALLPGAEGEGAALLASLLQIAGLLALPLSLAAAVRDRGQRSSFLRSVICLVPFPPLVGFSLYFAFVHSLHQTAERGTRMGAGSLRDYLGRCWPFVAGGVLVMAVVGSALVAAPERATATLFIGLAVLTFPHILFGGTPRSAPVRKDPYPPRTLTRLSCETP</sequence>
<dbReference type="EC" id="1.13.11.63" evidence="1"/>
<dbReference type="GO" id="GO:0016121">
    <property type="term" value="P:carotene catabolic process"/>
    <property type="evidence" value="ECO:0007669"/>
    <property type="project" value="UniProtKB-UniRule"/>
</dbReference>
<keyword evidence="1" id="KW-1003">Cell membrane</keyword>
<comment type="subcellular location">
    <subcellularLocation>
        <location evidence="1">Cell membrane</location>
        <topology evidence="1">Multi-pass membrane protein</topology>
    </subcellularLocation>
</comment>
<evidence type="ECO:0000313" key="3">
    <source>
        <dbReference type="Proteomes" id="UP001142610"/>
    </source>
</evidence>
<protein>
    <recommendedName>
        <fullName evidence="1">Probable beta-carotene 15,15'-dioxygenase</fullName>
        <ecNumber evidence="1">1.13.11.63</ecNumber>
    </recommendedName>
</protein>
<reference evidence="2" key="1">
    <citation type="submission" date="2022-07" db="EMBL/GenBank/DDBJ databases">
        <title>Parvularcula maris sp. nov., an algicidal bacterium isolated from seawater.</title>
        <authorList>
            <person name="Li F."/>
        </authorList>
    </citation>
    <scope>NUCLEOTIDE SEQUENCE</scope>
    <source>
        <strain evidence="2">BGMRC 0090</strain>
    </source>
</reference>
<dbReference type="AlphaFoldDB" id="A0A9X2L7X6"/>
<organism evidence="2 3">
    <name type="scientific">Parvularcula maris</name>
    <dbReference type="NCBI Taxonomy" id="2965077"/>
    <lineage>
        <taxon>Bacteria</taxon>
        <taxon>Pseudomonadati</taxon>
        <taxon>Pseudomonadota</taxon>
        <taxon>Alphaproteobacteria</taxon>
        <taxon>Parvularculales</taxon>
        <taxon>Parvularculaceae</taxon>
        <taxon>Parvularcula</taxon>
    </lineage>
</organism>
<dbReference type="NCBIfam" id="TIGR03753">
    <property type="entry name" value="blh_monoox"/>
    <property type="match status" value="1"/>
</dbReference>
<feature type="transmembrane region" description="Helical" evidence="1">
    <location>
        <begin position="195"/>
        <end position="216"/>
    </location>
</feature>
<proteinExistence type="inferred from homology"/>
<comment type="caution">
    <text evidence="2">The sequence shown here is derived from an EMBL/GenBank/DDBJ whole genome shotgun (WGS) entry which is preliminary data.</text>
</comment>
<feature type="transmembrane region" description="Helical" evidence="1">
    <location>
        <begin position="267"/>
        <end position="286"/>
    </location>
</feature>
<feature type="transmembrane region" description="Helical" evidence="1">
    <location>
        <begin position="32"/>
        <end position="49"/>
    </location>
</feature>
<dbReference type="GO" id="GO:0005886">
    <property type="term" value="C:plasma membrane"/>
    <property type="evidence" value="ECO:0007669"/>
    <property type="project" value="UniProtKB-SubCell"/>
</dbReference>